<keyword evidence="3" id="KW-1185">Reference proteome</keyword>
<keyword evidence="1" id="KW-1133">Transmembrane helix</keyword>
<name>A0A5N5WGJ7_9EURO</name>
<gene>
    <name evidence="2" type="ORF">BDV29DRAFT_186098</name>
</gene>
<protein>
    <submittedName>
        <fullName evidence="2">Uncharacterized protein</fullName>
    </submittedName>
</protein>
<proteinExistence type="predicted"/>
<organism evidence="2 3">
    <name type="scientific">Aspergillus leporis</name>
    <dbReference type="NCBI Taxonomy" id="41062"/>
    <lineage>
        <taxon>Eukaryota</taxon>
        <taxon>Fungi</taxon>
        <taxon>Dikarya</taxon>
        <taxon>Ascomycota</taxon>
        <taxon>Pezizomycotina</taxon>
        <taxon>Eurotiomycetes</taxon>
        <taxon>Eurotiomycetidae</taxon>
        <taxon>Eurotiales</taxon>
        <taxon>Aspergillaceae</taxon>
        <taxon>Aspergillus</taxon>
        <taxon>Aspergillus subgen. Circumdati</taxon>
    </lineage>
</organism>
<sequence length="88" mass="10157">MFFTLFIDYLPLSTTSVTKLFGAFHLFSLLPPCFIFTLFVTFSATHVRQFSGTCGKDLDNFYGVQQVILSFTLCFMPYFLSLLFMSLY</sequence>
<evidence type="ECO:0000313" key="3">
    <source>
        <dbReference type="Proteomes" id="UP000326565"/>
    </source>
</evidence>
<evidence type="ECO:0000256" key="1">
    <source>
        <dbReference type="SAM" id="Phobius"/>
    </source>
</evidence>
<keyword evidence="1" id="KW-0812">Transmembrane</keyword>
<feature type="non-terminal residue" evidence="2">
    <location>
        <position position="88"/>
    </location>
</feature>
<accession>A0A5N5WGJ7</accession>
<reference evidence="2 3" key="1">
    <citation type="submission" date="2019-04" db="EMBL/GenBank/DDBJ databases">
        <title>Friends and foes A comparative genomics study of 23 Aspergillus species from section Flavi.</title>
        <authorList>
            <consortium name="DOE Joint Genome Institute"/>
            <person name="Kjaerbolling I."/>
            <person name="Vesth T."/>
            <person name="Frisvad J.C."/>
            <person name="Nybo J.L."/>
            <person name="Theobald S."/>
            <person name="Kildgaard S."/>
            <person name="Isbrandt T."/>
            <person name="Kuo A."/>
            <person name="Sato A."/>
            <person name="Lyhne E.K."/>
            <person name="Kogle M.E."/>
            <person name="Wiebenga A."/>
            <person name="Kun R.S."/>
            <person name="Lubbers R.J."/>
            <person name="Makela M.R."/>
            <person name="Barry K."/>
            <person name="Chovatia M."/>
            <person name="Clum A."/>
            <person name="Daum C."/>
            <person name="Haridas S."/>
            <person name="He G."/>
            <person name="LaButti K."/>
            <person name="Lipzen A."/>
            <person name="Mondo S."/>
            <person name="Riley R."/>
            <person name="Salamov A."/>
            <person name="Simmons B.A."/>
            <person name="Magnuson J.K."/>
            <person name="Henrissat B."/>
            <person name="Mortensen U.H."/>
            <person name="Larsen T.O."/>
            <person name="Devries R.P."/>
            <person name="Grigoriev I.V."/>
            <person name="Machida M."/>
            <person name="Baker S.E."/>
            <person name="Andersen M.R."/>
        </authorList>
    </citation>
    <scope>NUCLEOTIDE SEQUENCE [LARGE SCALE GENOMIC DNA]</scope>
    <source>
        <strain evidence="2 3">CBS 151.66</strain>
    </source>
</reference>
<keyword evidence="1" id="KW-0472">Membrane</keyword>
<feature type="transmembrane region" description="Helical" evidence="1">
    <location>
        <begin position="20"/>
        <end position="47"/>
    </location>
</feature>
<dbReference type="AlphaFoldDB" id="A0A5N5WGJ7"/>
<evidence type="ECO:0000313" key="2">
    <source>
        <dbReference type="EMBL" id="KAB8067493.1"/>
    </source>
</evidence>
<dbReference type="EMBL" id="ML732480">
    <property type="protein sequence ID" value="KAB8067493.1"/>
    <property type="molecule type" value="Genomic_DNA"/>
</dbReference>
<dbReference type="Proteomes" id="UP000326565">
    <property type="component" value="Unassembled WGS sequence"/>
</dbReference>
<feature type="transmembrane region" description="Helical" evidence="1">
    <location>
        <begin position="67"/>
        <end position="87"/>
    </location>
</feature>